<dbReference type="CDD" id="cd08479">
    <property type="entry name" value="PBP2_CrgA_like_9"/>
    <property type="match status" value="1"/>
</dbReference>
<evidence type="ECO:0000313" key="7">
    <source>
        <dbReference type="Proteomes" id="UP000253772"/>
    </source>
</evidence>
<keyword evidence="3" id="KW-0238">DNA-binding</keyword>
<dbReference type="InterPro" id="IPR036390">
    <property type="entry name" value="WH_DNA-bd_sf"/>
</dbReference>
<dbReference type="Proteomes" id="UP000253772">
    <property type="component" value="Chromosome c1"/>
</dbReference>
<dbReference type="PANTHER" id="PTHR30537">
    <property type="entry name" value="HTH-TYPE TRANSCRIPTIONAL REGULATOR"/>
    <property type="match status" value="1"/>
</dbReference>
<keyword evidence="4" id="KW-0804">Transcription</keyword>
<dbReference type="InterPro" id="IPR058163">
    <property type="entry name" value="LysR-type_TF_proteobact-type"/>
</dbReference>
<dbReference type="AlphaFoldDB" id="A0A482IKD6"/>
<proteinExistence type="inferred from homology"/>
<gene>
    <name evidence="6" type="ORF">DDF84_001020</name>
</gene>
<evidence type="ECO:0000313" key="6">
    <source>
        <dbReference type="EMBL" id="QBP08416.1"/>
    </source>
</evidence>
<protein>
    <submittedName>
        <fullName evidence="6">LysR family transcriptional regulator</fullName>
    </submittedName>
</protein>
<dbReference type="OrthoDB" id="9786526at2"/>
<accession>A0A482IKD6</accession>
<dbReference type="PROSITE" id="PS50931">
    <property type="entry name" value="HTH_LYSR"/>
    <property type="match status" value="1"/>
</dbReference>
<sequence length="308" mass="33728">MDAFSDLAFFVLLVKRGSLAGAAQQLGVTPSAASKRLAALEARLGVRLLNRTTRRLSVTPEGEAYLAQGGRILAELDELEQGLRGSRVAPRGLLRVNGTLGFGRRHLAPAIGDFLVACPDIEVQLQLTDRALNLAEEGYDVGILVGDLPDARLNARRLALNSRLLCASPTYLARHGEPASPRALTQHRCIVIRESEAAYGTWHLQHQQSTARQETVKVRGMAATNDGEVAVNWALQGHGIVLRSEWEVAPLLRSGRLRQVLPEWSAQAADIHAVFLSRDKLSARVRAFVDFLAERFGHYDPAAPYHGW</sequence>
<dbReference type="PANTHER" id="PTHR30537:SF5">
    <property type="entry name" value="HTH-TYPE TRANSCRIPTIONAL ACTIVATOR TTDR-RELATED"/>
    <property type="match status" value="1"/>
</dbReference>
<dbReference type="GO" id="GO:0006351">
    <property type="term" value="P:DNA-templated transcription"/>
    <property type="evidence" value="ECO:0007669"/>
    <property type="project" value="TreeGrafter"/>
</dbReference>
<evidence type="ECO:0000256" key="2">
    <source>
        <dbReference type="ARBA" id="ARBA00023015"/>
    </source>
</evidence>
<dbReference type="Gene3D" id="3.40.190.290">
    <property type="match status" value="1"/>
</dbReference>
<evidence type="ECO:0000259" key="5">
    <source>
        <dbReference type="PROSITE" id="PS50931"/>
    </source>
</evidence>
<comment type="similarity">
    <text evidence="1">Belongs to the LysR transcriptional regulatory family.</text>
</comment>
<name>A0A482IKD6_9BURK</name>
<reference evidence="6 7" key="1">
    <citation type="submission" date="2019-03" db="EMBL/GenBank/DDBJ databases">
        <title>Comparative insights into the high quality Complete genome sequence of highly metal resistant Cupriavidus metallidurans strain BS1 isolated from a gold-copper mine.</title>
        <authorList>
            <person name="Mazhar H.S."/>
            <person name="Rensing C."/>
        </authorList>
    </citation>
    <scope>NUCLEOTIDE SEQUENCE [LARGE SCALE GENOMIC DNA]</scope>
    <source>
        <strain evidence="6 7">BS1</strain>
    </source>
</reference>
<dbReference type="SUPFAM" id="SSF46785">
    <property type="entry name" value="Winged helix' DNA-binding domain"/>
    <property type="match status" value="1"/>
</dbReference>
<feature type="domain" description="HTH lysR-type" evidence="5">
    <location>
        <begin position="1"/>
        <end position="59"/>
    </location>
</feature>
<dbReference type="Gene3D" id="1.10.10.10">
    <property type="entry name" value="Winged helix-like DNA-binding domain superfamily/Winged helix DNA-binding domain"/>
    <property type="match status" value="1"/>
</dbReference>
<dbReference type="GO" id="GO:0003700">
    <property type="term" value="F:DNA-binding transcription factor activity"/>
    <property type="evidence" value="ECO:0007669"/>
    <property type="project" value="InterPro"/>
</dbReference>
<evidence type="ECO:0000256" key="4">
    <source>
        <dbReference type="ARBA" id="ARBA00023163"/>
    </source>
</evidence>
<dbReference type="Pfam" id="PF03466">
    <property type="entry name" value="LysR_substrate"/>
    <property type="match status" value="1"/>
</dbReference>
<dbReference type="FunFam" id="1.10.10.10:FF:000001">
    <property type="entry name" value="LysR family transcriptional regulator"/>
    <property type="match status" value="1"/>
</dbReference>
<dbReference type="EMBL" id="CP037900">
    <property type="protein sequence ID" value="QBP08416.1"/>
    <property type="molecule type" value="Genomic_DNA"/>
</dbReference>
<dbReference type="InterPro" id="IPR036388">
    <property type="entry name" value="WH-like_DNA-bd_sf"/>
</dbReference>
<evidence type="ECO:0000256" key="1">
    <source>
        <dbReference type="ARBA" id="ARBA00009437"/>
    </source>
</evidence>
<keyword evidence="2" id="KW-0805">Transcription regulation</keyword>
<dbReference type="InterPro" id="IPR005119">
    <property type="entry name" value="LysR_subst-bd"/>
</dbReference>
<dbReference type="FunFam" id="3.40.190.290:FF:000001">
    <property type="entry name" value="Transcriptional regulator, LysR family"/>
    <property type="match status" value="1"/>
</dbReference>
<dbReference type="GO" id="GO:0043565">
    <property type="term" value="F:sequence-specific DNA binding"/>
    <property type="evidence" value="ECO:0007669"/>
    <property type="project" value="TreeGrafter"/>
</dbReference>
<dbReference type="InterPro" id="IPR000847">
    <property type="entry name" value="LysR_HTH_N"/>
</dbReference>
<evidence type="ECO:0000256" key="3">
    <source>
        <dbReference type="ARBA" id="ARBA00023125"/>
    </source>
</evidence>
<dbReference type="SUPFAM" id="SSF53850">
    <property type="entry name" value="Periplasmic binding protein-like II"/>
    <property type="match status" value="1"/>
</dbReference>
<dbReference type="Pfam" id="PF00126">
    <property type="entry name" value="HTH_1"/>
    <property type="match status" value="1"/>
</dbReference>
<dbReference type="RefSeq" id="WP_017511927.1">
    <property type="nucleotide sequence ID" value="NZ_CP037900.1"/>
</dbReference>
<organism evidence="6 7">
    <name type="scientific">Cupriavidus metallidurans</name>
    <dbReference type="NCBI Taxonomy" id="119219"/>
    <lineage>
        <taxon>Bacteria</taxon>
        <taxon>Pseudomonadati</taxon>
        <taxon>Pseudomonadota</taxon>
        <taxon>Betaproteobacteria</taxon>
        <taxon>Burkholderiales</taxon>
        <taxon>Burkholderiaceae</taxon>
        <taxon>Cupriavidus</taxon>
    </lineage>
</organism>